<protein>
    <recommendedName>
        <fullName evidence="1">Transposable element P transposase-like GTP-binding insertion domain-containing protein</fullName>
    </recommendedName>
</protein>
<gene>
    <name evidence="2" type="ORF">EEDITHA_LOCUS4658</name>
</gene>
<keyword evidence="3" id="KW-1185">Reference proteome</keyword>
<feature type="domain" description="Transposable element P transposase-like GTP-binding insertion" evidence="1">
    <location>
        <begin position="67"/>
        <end position="132"/>
    </location>
</feature>
<dbReference type="InterPro" id="IPR048366">
    <property type="entry name" value="TNP-like_GBD"/>
</dbReference>
<dbReference type="Pfam" id="PF21788">
    <property type="entry name" value="TNP-like_GBD"/>
    <property type="match status" value="1"/>
</dbReference>
<evidence type="ECO:0000313" key="3">
    <source>
        <dbReference type="Proteomes" id="UP001153954"/>
    </source>
</evidence>
<dbReference type="EMBL" id="CAKOGL010000007">
    <property type="protein sequence ID" value="CAH2088503.1"/>
    <property type="molecule type" value="Genomic_DNA"/>
</dbReference>
<sequence>MNHNKLLKSALYLLKETRRVEVVSLKFDDHKSNIAMCEILGCSFDPDNFKTSFTYEDYTIPVVLDPCHLIKLVRNAFEAYREFKDLDGNFISWNLIEQLHFIHEKEGFHHSNKLTKEHIHFNNKIMRVKLATLGG</sequence>
<dbReference type="AlphaFoldDB" id="A0AAU9TRI9"/>
<evidence type="ECO:0000313" key="2">
    <source>
        <dbReference type="EMBL" id="CAH2088503.1"/>
    </source>
</evidence>
<dbReference type="Proteomes" id="UP001153954">
    <property type="component" value="Unassembled WGS sequence"/>
</dbReference>
<organism evidence="2 3">
    <name type="scientific">Euphydryas editha</name>
    <name type="common">Edith's checkerspot</name>
    <dbReference type="NCBI Taxonomy" id="104508"/>
    <lineage>
        <taxon>Eukaryota</taxon>
        <taxon>Metazoa</taxon>
        <taxon>Ecdysozoa</taxon>
        <taxon>Arthropoda</taxon>
        <taxon>Hexapoda</taxon>
        <taxon>Insecta</taxon>
        <taxon>Pterygota</taxon>
        <taxon>Neoptera</taxon>
        <taxon>Endopterygota</taxon>
        <taxon>Lepidoptera</taxon>
        <taxon>Glossata</taxon>
        <taxon>Ditrysia</taxon>
        <taxon>Papilionoidea</taxon>
        <taxon>Nymphalidae</taxon>
        <taxon>Nymphalinae</taxon>
        <taxon>Euphydryas</taxon>
    </lineage>
</organism>
<comment type="caution">
    <text evidence="2">The sequence shown here is derived from an EMBL/GenBank/DDBJ whole genome shotgun (WGS) entry which is preliminary data.</text>
</comment>
<proteinExistence type="predicted"/>
<reference evidence="2" key="1">
    <citation type="submission" date="2022-03" db="EMBL/GenBank/DDBJ databases">
        <authorList>
            <person name="Tunstrom K."/>
        </authorList>
    </citation>
    <scope>NUCLEOTIDE SEQUENCE</scope>
</reference>
<evidence type="ECO:0000259" key="1">
    <source>
        <dbReference type="Pfam" id="PF21788"/>
    </source>
</evidence>
<accession>A0AAU9TRI9</accession>
<name>A0AAU9TRI9_EUPED</name>